<accession>J9G7B7</accession>
<dbReference type="InterPro" id="IPR000421">
    <property type="entry name" value="FA58C"/>
</dbReference>
<dbReference type="InterPro" id="IPR008979">
    <property type="entry name" value="Galactose-bd-like_sf"/>
</dbReference>
<evidence type="ECO:0000259" key="1">
    <source>
        <dbReference type="Pfam" id="PF00754"/>
    </source>
</evidence>
<proteinExistence type="predicted"/>
<evidence type="ECO:0000313" key="3">
    <source>
        <dbReference type="EMBL" id="EJW95379.1"/>
    </source>
</evidence>
<gene>
    <name evidence="3" type="ORF">EVA_16514</name>
</gene>
<reference evidence="3" key="1">
    <citation type="journal article" date="2012" name="PLoS ONE">
        <title>Gene sets for utilization of primary and secondary nutrition supplies in the distal gut of endangered iberian lynx.</title>
        <authorList>
            <person name="Alcaide M."/>
            <person name="Messina E."/>
            <person name="Richter M."/>
            <person name="Bargiela R."/>
            <person name="Peplies J."/>
            <person name="Huws S.A."/>
            <person name="Newbold C.J."/>
            <person name="Golyshin P.N."/>
            <person name="Simon M.A."/>
            <person name="Lopez G."/>
            <person name="Yakimov M.M."/>
            <person name="Ferrer M."/>
        </authorList>
    </citation>
    <scope>NUCLEOTIDE SEQUENCE</scope>
</reference>
<organism evidence="3">
    <name type="scientific">gut metagenome</name>
    <dbReference type="NCBI Taxonomy" id="749906"/>
    <lineage>
        <taxon>unclassified sequences</taxon>
        <taxon>metagenomes</taxon>
        <taxon>organismal metagenomes</taxon>
    </lineage>
</organism>
<feature type="domain" description="F5/8 type C" evidence="1">
    <location>
        <begin position="103"/>
        <end position="201"/>
    </location>
</feature>
<evidence type="ECO:0000259" key="2">
    <source>
        <dbReference type="Pfam" id="PF13290"/>
    </source>
</evidence>
<feature type="non-terminal residue" evidence="3">
    <location>
        <position position="1"/>
    </location>
</feature>
<dbReference type="Pfam" id="PF00754">
    <property type="entry name" value="F5_F8_type_C"/>
    <property type="match status" value="1"/>
</dbReference>
<dbReference type="EMBL" id="AMCI01005832">
    <property type="protein sequence ID" value="EJW95379.1"/>
    <property type="molecule type" value="Genomic_DNA"/>
</dbReference>
<comment type="caution">
    <text evidence="3">The sequence shown here is derived from an EMBL/GenBank/DDBJ whole genome shotgun (WGS) entry which is preliminary data.</text>
</comment>
<dbReference type="Gene3D" id="2.60.120.260">
    <property type="entry name" value="Galactose-binding domain-like"/>
    <property type="match status" value="1"/>
</dbReference>
<sequence length="226" mass="24581">TAVPSVRAPKSVEVALECIRPDVTIRYTLDGKEPDASSRIYSAPLEISCEDTVKAATFFDDGRKAGKTLTLPIIRNEATACRITGNADAAPILTNGVRGSLRQSDFEWTAWTGKNVDFTIELGDSKQISQVEVGTLTNYCMGVHKPKSFEVEVSADGENFVTVAKRVFPDDEIFVDGNFVEDIVLGFEPVKASYIRISVGSAGKCPSNHVRPGMDSKVCLDEVMVR</sequence>
<dbReference type="Pfam" id="PF13290">
    <property type="entry name" value="CHB_HEX_C_1"/>
    <property type="match status" value="1"/>
</dbReference>
<feature type="domain" description="GH29D-like beta-sandwich" evidence="2">
    <location>
        <begin position="10"/>
        <end position="63"/>
    </location>
</feature>
<dbReference type="AlphaFoldDB" id="J9G7B7"/>
<dbReference type="SUPFAM" id="SSF49785">
    <property type="entry name" value="Galactose-binding domain-like"/>
    <property type="match status" value="1"/>
</dbReference>
<protein>
    <submittedName>
        <fullName evidence="3">Protein containing Coagulation factor 5/8 type</fullName>
    </submittedName>
</protein>
<name>J9G7B7_9ZZZZ</name>
<dbReference type="InterPro" id="IPR059177">
    <property type="entry name" value="GH29D-like_dom"/>
</dbReference>